<comment type="catalytic activity">
    <reaction evidence="12">
        <text>L-seryl-[protein] + ATP = O-phospho-L-seryl-[protein] + ADP + H(+)</text>
        <dbReference type="Rhea" id="RHEA:17989"/>
        <dbReference type="Rhea" id="RHEA-COMP:9863"/>
        <dbReference type="Rhea" id="RHEA-COMP:11604"/>
        <dbReference type="ChEBI" id="CHEBI:15378"/>
        <dbReference type="ChEBI" id="CHEBI:29999"/>
        <dbReference type="ChEBI" id="CHEBI:30616"/>
        <dbReference type="ChEBI" id="CHEBI:83421"/>
        <dbReference type="ChEBI" id="CHEBI:456216"/>
        <dbReference type="EC" id="2.7.11.1"/>
    </reaction>
</comment>
<gene>
    <name evidence="16" type="ORF">SAY86_029297</name>
</gene>
<keyword evidence="3" id="KW-0723">Serine/threonine-protein kinase</keyword>
<dbReference type="Gene3D" id="3.30.200.20">
    <property type="entry name" value="Phosphorylase Kinase, domain 1"/>
    <property type="match status" value="1"/>
</dbReference>
<protein>
    <recommendedName>
        <fullName evidence="2">non-specific serine/threonine protein kinase</fullName>
        <ecNumber evidence="2">2.7.11.1</ecNumber>
    </recommendedName>
</protein>
<keyword evidence="8" id="KW-0067">ATP-binding</keyword>
<evidence type="ECO:0000256" key="13">
    <source>
        <dbReference type="SAM" id="Phobius"/>
    </source>
</evidence>
<evidence type="ECO:0000256" key="3">
    <source>
        <dbReference type="ARBA" id="ARBA00022527"/>
    </source>
</evidence>
<keyword evidence="17" id="KW-1185">Reference proteome</keyword>
<dbReference type="Pfam" id="PF00560">
    <property type="entry name" value="LRR_1"/>
    <property type="match status" value="4"/>
</dbReference>
<keyword evidence="5" id="KW-0808">Transferase</keyword>
<keyword evidence="9" id="KW-0675">Receptor</keyword>
<dbReference type="Pfam" id="PF11721">
    <property type="entry name" value="Malectin"/>
    <property type="match status" value="1"/>
</dbReference>
<evidence type="ECO:0000256" key="11">
    <source>
        <dbReference type="ARBA" id="ARBA00047899"/>
    </source>
</evidence>
<name>A0AAN7ML44_TRANT</name>
<dbReference type="EC" id="2.7.11.1" evidence="2"/>
<proteinExistence type="predicted"/>
<dbReference type="InterPro" id="IPR021720">
    <property type="entry name" value="Malectin_dom"/>
</dbReference>
<dbReference type="CDD" id="cd12087">
    <property type="entry name" value="TM_EGFR-like"/>
    <property type="match status" value="1"/>
</dbReference>
<dbReference type="GO" id="GO:0004674">
    <property type="term" value="F:protein serine/threonine kinase activity"/>
    <property type="evidence" value="ECO:0007669"/>
    <property type="project" value="UniProtKB-KW"/>
</dbReference>
<dbReference type="PANTHER" id="PTHR48006">
    <property type="entry name" value="LEUCINE-RICH REPEAT-CONTAINING PROTEIN DDB_G0281931-RELATED"/>
    <property type="match status" value="1"/>
</dbReference>
<dbReference type="GO" id="GO:0005524">
    <property type="term" value="F:ATP binding"/>
    <property type="evidence" value="ECO:0007669"/>
    <property type="project" value="UniProtKB-KW"/>
</dbReference>
<evidence type="ECO:0000256" key="1">
    <source>
        <dbReference type="ARBA" id="ARBA00004479"/>
    </source>
</evidence>
<feature type="transmembrane region" description="Helical" evidence="13">
    <location>
        <begin position="415"/>
        <end position="441"/>
    </location>
</feature>
<evidence type="ECO:0000256" key="4">
    <source>
        <dbReference type="ARBA" id="ARBA00022553"/>
    </source>
</evidence>
<comment type="subcellular location">
    <subcellularLocation>
        <location evidence="1">Membrane</location>
        <topology evidence="1">Single-pass type I membrane protein</topology>
    </subcellularLocation>
</comment>
<dbReference type="EMBL" id="JAXQNO010000006">
    <property type="protein sequence ID" value="KAK4796971.1"/>
    <property type="molecule type" value="Genomic_DNA"/>
</dbReference>
<evidence type="ECO:0000256" key="9">
    <source>
        <dbReference type="ARBA" id="ARBA00023170"/>
    </source>
</evidence>
<dbReference type="Gene3D" id="3.80.10.10">
    <property type="entry name" value="Ribonuclease Inhibitor"/>
    <property type="match status" value="2"/>
</dbReference>
<dbReference type="SUPFAM" id="SSF52058">
    <property type="entry name" value="L domain-like"/>
    <property type="match status" value="1"/>
</dbReference>
<dbReference type="Gene3D" id="2.60.120.430">
    <property type="entry name" value="Galactose-binding lectin"/>
    <property type="match status" value="1"/>
</dbReference>
<evidence type="ECO:0000256" key="8">
    <source>
        <dbReference type="ARBA" id="ARBA00022840"/>
    </source>
</evidence>
<feature type="signal peptide" evidence="14">
    <location>
        <begin position="1"/>
        <end position="29"/>
    </location>
</feature>
<dbReference type="AlphaFoldDB" id="A0AAN7ML44"/>
<organism evidence="16 17">
    <name type="scientific">Trapa natans</name>
    <name type="common">Water chestnut</name>
    <dbReference type="NCBI Taxonomy" id="22666"/>
    <lineage>
        <taxon>Eukaryota</taxon>
        <taxon>Viridiplantae</taxon>
        <taxon>Streptophyta</taxon>
        <taxon>Embryophyta</taxon>
        <taxon>Tracheophyta</taxon>
        <taxon>Spermatophyta</taxon>
        <taxon>Magnoliopsida</taxon>
        <taxon>eudicotyledons</taxon>
        <taxon>Gunneridae</taxon>
        <taxon>Pentapetalae</taxon>
        <taxon>rosids</taxon>
        <taxon>malvids</taxon>
        <taxon>Myrtales</taxon>
        <taxon>Lythraceae</taxon>
        <taxon>Trapa</taxon>
    </lineage>
</organism>
<feature type="domain" description="Malectin" evidence="15">
    <location>
        <begin position="332"/>
        <end position="397"/>
    </location>
</feature>
<evidence type="ECO:0000313" key="17">
    <source>
        <dbReference type="Proteomes" id="UP001346149"/>
    </source>
</evidence>
<evidence type="ECO:0000256" key="5">
    <source>
        <dbReference type="ARBA" id="ARBA00022679"/>
    </source>
</evidence>
<comment type="catalytic activity">
    <reaction evidence="11">
        <text>L-threonyl-[protein] + ATP = O-phospho-L-threonyl-[protein] + ADP + H(+)</text>
        <dbReference type="Rhea" id="RHEA:46608"/>
        <dbReference type="Rhea" id="RHEA-COMP:11060"/>
        <dbReference type="Rhea" id="RHEA-COMP:11605"/>
        <dbReference type="ChEBI" id="CHEBI:15378"/>
        <dbReference type="ChEBI" id="CHEBI:30013"/>
        <dbReference type="ChEBI" id="CHEBI:30616"/>
        <dbReference type="ChEBI" id="CHEBI:61977"/>
        <dbReference type="ChEBI" id="CHEBI:456216"/>
        <dbReference type="EC" id="2.7.11.1"/>
    </reaction>
</comment>
<dbReference type="PANTHER" id="PTHR48006:SF81">
    <property type="entry name" value="PROTEIN KINASE DOMAIN-CONTAINING PROTEIN"/>
    <property type="match status" value="1"/>
</dbReference>
<keyword evidence="4" id="KW-0597">Phosphoprotein</keyword>
<keyword evidence="6 14" id="KW-0732">Signal</keyword>
<feature type="chain" id="PRO_5042910959" description="non-specific serine/threonine protein kinase" evidence="14">
    <location>
        <begin position="30"/>
        <end position="621"/>
    </location>
</feature>
<keyword evidence="13" id="KW-0812">Transmembrane</keyword>
<keyword evidence="3" id="KW-0418">Kinase</keyword>
<reference evidence="16 17" key="1">
    <citation type="journal article" date="2023" name="Hortic Res">
        <title>Pangenome of water caltrop reveals structural variations and asymmetric subgenome divergence after allopolyploidization.</title>
        <authorList>
            <person name="Zhang X."/>
            <person name="Chen Y."/>
            <person name="Wang L."/>
            <person name="Yuan Y."/>
            <person name="Fang M."/>
            <person name="Shi L."/>
            <person name="Lu R."/>
            <person name="Comes H.P."/>
            <person name="Ma Y."/>
            <person name="Chen Y."/>
            <person name="Huang G."/>
            <person name="Zhou Y."/>
            <person name="Zheng Z."/>
            <person name="Qiu Y."/>
        </authorList>
    </citation>
    <scope>NUCLEOTIDE SEQUENCE [LARGE SCALE GENOMIC DNA]</scope>
    <source>
        <strain evidence="16">F231</strain>
    </source>
</reference>
<evidence type="ECO:0000256" key="14">
    <source>
        <dbReference type="SAM" id="SignalP"/>
    </source>
</evidence>
<evidence type="ECO:0000256" key="6">
    <source>
        <dbReference type="ARBA" id="ARBA00022729"/>
    </source>
</evidence>
<evidence type="ECO:0000256" key="10">
    <source>
        <dbReference type="ARBA" id="ARBA00023180"/>
    </source>
</evidence>
<dbReference type="InterPro" id="IPR011009">
    <property type="entry name" value="Kinase-like_dom_sf"/>
</dbReference>
<dbReference type="GO" id="GO:0016020">
    <property type="term" value="C:membrane"/>
    <property type="evidence" value="ECO:0007669"/>
    <property type="project" value="UniProtKB-SubCell"/>
</dbReference>
<evidence type="ECO:0000256" key="2">
    <source>
        <dbReference type="ARBA" id="ARBA00012513"/>
    </source>
</evidence>
<evidence type="ECO:0000313" key="16">
    <source>
        <dbReference type="EMBL" id="KAK4796971.1"/>
    </source>
</evidence>
<keyword evidence="10" id="KW-0325">Glycoprotein</keyword>
<keyword evidence="13" id="KW-0472">Membrane</keyword>
<evidence type="ECO:0000256" key="12">
    <source>
        <dbReference type="ARBA" id="ARBA00048679"/>
    </source>
</evidence>
<dbReference type="InterPro" id="IPR001611">
    <property type="entry name" value="Leu-rich_rpt"/>
</dbReference>
<keyword evidence="13" id="KW-1133">Transmembrane helix</keyword>
<accession>A0AAN7ML44</accession>
<dbReference type="InterPro" id="IPR032675">
    <property type="entry name" value="LRR_dom_sf"/>
</dbReference>
<dbReference type="Proteomes" id="UP001346149">
    <property type="component" value="Unassembled WGS sequence"/>
</dbReference>
<dbReference type="FunFam" id="3.80.10.10:FF:001022">
    <property type="entry name" value="Probable LRR receptor-like serine/threonine-protein kinase At1g53420"/>
    <property type="match status" value="1"/>
</dbReference>
<sequence>MIWSRLRPVIVSLVLLFSFFSFTTPFASAAAVLPASEVQALKEIGQTLGKADWNFSVDPCSGQNSWGIAGSENTVTCNCSYSNNTVCHVISIILKSQNLQGTLPPQLVNLPYLIEIDLTRNYLNGTIPPEWGSLNLLNISLLANRVSGPIPKEIGNISTLKSLVLEFNQLSGVLPPELGNLPQIQRLFLTSNYFIGEIPATFANLTSLKDLRIGDNQFTGKIPSFIQNWKGLEKLIIQGSGLEGPIPPEIANLNNLLDLRISDLKGPPSPFPPLFINLSMRTLILKSCNLIGSIPDYILKLAGLKILDLSFNNLTGPIPGNFENYQLDEYDDCLLQGQRVLQDFNIAAEAHGNGKAVIKTFTANVTDGTLEIRFFWAGKGTVSIPKKGDYGPLISAISVTPNFDTPKEPGTGSSISAGAVGGIAVAGIAAIVLFVGIIWWIRNQRQKHSMQKELKGLDLQTGTFTLRQLKAATDDFDVANKIGEGGFGSVYKAQALKERGDPMELVDPRLGMDFDKEEMMVTINIALLCAEASPAARPAMSSVVSMLEGNLVLLSPAGPSSVNDEITYKAMRNHFQYVKVKKVTETETQSTQIDTTLTASSTSAGDLYPIELDSSYYHGRD</sequence>
<comment type="caution">
    <text evidence="16">The sequence shown here is derived from an EMBL/GenBank/DDBJ whole genome shotgun (WGS) entry which is preliminary data.</text>
</comment>
<dbReference type="SUPFAM" id="SSF56112">
    <property type="entry name" value="Protein kinase-like (PK-like)"/>
    <property type="match status" value="1"/>
</dbReference>
<keyword evidence="7" id="KW-0547">Nucleotide-binding</keyword>
<dbReference type="InterPro" id="IPR051824">
    <property type="entry name" value="LRR_Rcpt-Like_S/T_Kinase"/>
</dbReference>
<evidence type="ECO:0000259" key="15">
    <source>
        <dbReference type="Pfam" id="PF11721"/>
    </source>
</evidence>
<evidence type="ECO:0000256" key="7">
    <source>
        <dbReference type="ARBA" id="ARBA00022741"/>
    </source>
</evidence>